<proteinExistence type="predicted"/>
<keyword evidence="2" id="KW-1185">Reference proteome</keyword>
<reference evidence="1 2" key="1">
    <citation type="submission" date="2024-09" db="EMBL/GenBank/DDBJ databases">
        <authorList>
            <person name="Sun Q."/>
            <person name="Mori K."/>
        </authorList>
    </citation>
    <scope>NUCLEOTIDE SEQUENCE [LARGE SCALE GENOMIC DNA]</scope>
    <source>
        <strain evidence="1 2">TBRC 3947</strain>
    </source>
</reference>
<accession>A0ABV6LXV2</accession>
<dbReference type="RefSeq" id="WP_377246746.1">
    <property type="nucleotide sequence ID" value="NZ_JBHLUH010000007.1"/>
</dbReference>
<gene>
    <name evidence="1" type="ORF">ACFFIA_06145</name>
</gene>
<sequence>MAELSVATSDAVVTVVSRDAELILRHVLSGGEPGSDTSWRAELVALAAGYDQTDVSAVSYRRPGGGR</sequence>
<dbReference type="EMBL" id="JBHLUH010000007">
    <property type="protein sequence ID" value="MFC0527236.1"/>
    <property type="molecule type" value="Genomic_DNA"/>
</dbReference>
<evidence type="ECO:0000313" key="2">
    <source>
        <dbReference type="Proteomes" id="UP001589867"/>
    </source>
</evidence>
<dbReference type="Proteomes" id="UP001589867">
    <property type="component" value="Unassembled WGS sequence"/>
</dbReference>
<comment type="caution">
    <text evidence="1">The sequence shown here is derived from an EMBL/GenBank/DDBJ whole genome shotgun (WGS) entry which is preliminary data.</text>
</comment>
<protein>
    <submittedName>
        <fullName evidence="1">Uncharacterized protein</fullName>
    </submittedName>
</protein>
<evidence type="ECO:0000313" key="1">
    <source>
        <dbReference type="EMBL" id="MFC0527236.1"/>
    </source>
</evidence>
<name>A0ABV6LXV2_9ACTN</name>
<organism evidence="1 2">
    <name type="scientific">Phytohabitans kaempferiae</name>
    <dbReference type="NCBI Taxonomy" id="1620943"/>
    <lineage>
        <taxon>Bacteria</taxon>
        <taxon>Bacillati</taxon>
        <taxon>Actinomycetota</taxon>
        <taxon>Actinomycetes</taxon>
        <taxon>Micromonosporales</taxon>
        <taxon>Micromonosporaceae</taxon>
    </lineage>
</organism>